<feature type="transmembrane region" description="Helical" evidence="5">
    <location>
        <begin position="186"/>
        <end position="214"/>
    </location>
</feature>
<evidence type="ECO:0000259" key="6">
    <source>
        <dbReference type="PROSITE" id="PS51934"/>
    </source>
</evidence>
<sequence>MSLANIAAVSRLQQIRSHDDHVIYANDTLTIKLGLILRSLKTKMPETPYDQWRRVYTYNEQVLRSLSPGDIVKFKNSSYEHWAIYVGGQNVIHKAGRGVSIFRKSQPVEVKEEQFLDVAGENLAEIANQHDLQKSPLQSFLVVERARSQLGKEPFQGQHGNNEQFVLWCRYGEEQVNKSSAVGTTVAVGATLCGFMFGGPVLGFVALSASALMIMRR</sequence>
<dbReference type="InterPro" id="IPR007053">
    <property type="entry name" value="LRAT_dom"/>
</dbReference>
<reference evidence="7" key="1">
    <citation type="journal article" date="2023" name="PLoS Negl. Trop. Dis.">
        <title>A genome sequence for Biomphalaria pfeifferi, the major vector snail for the human-infecting parasite Schistosoma mansoni.</title>
        <authorList>
            <person name="Bu L."/>
            <person name="Lu L."/>
            <person name="Laidemitt M.R."/>
            <person name="Zhang S.M."/>
            <person name="Mutuku M."/>
            <person name="Mkoji G."/>
            <person name="Steinauer M."/>
            <person name="Loker E.S."/>
        </authorList>
    </citation>
    <scope>NUCLEOTIDE SEQUENCE</scope>
    <source>
        <strain evidence="7">KasaAsao</strain>
    </source>
</reference>
<keyword evidence="2" id="KW-0808">Transferase</keyword>
<keyword evidence="5" id="KW-0812">Transmembrane</keyword>
<dbReference type="GO" id="GO:0008970">
    <property type="term" value="F:phospholipase A1 activity"/>
    <property type="evidence" value="ECO:0007669"/>
    <property type="project" value="TreeGrafter"/>
</dbReference>
<dbReference type="Gene3D" id="3.90.1720.10">
    <property type="entry name" value="endopeptidase domain like (from Nostoc punctiforme)"/>
    <property type="match status" value="1"/>
</dbReference>
<dbReference type="PANTHER" id="PTHR13943:SF77">
    <property type="entry name" value="LRAT DOMAIN-CONTAINING PROTEIN"/>
    <property type="match status" value="1"/>
</dbReference>
<comment type="caution">
    <text evidence="7">The sequence shown here is derived from an EMBL/GenBank/DDBJ whole genome shotgun (WGS) entry which is preliminary data.</text>
</comment>
<dbReference type="Pfam" id="PF04970">
    <property type="entry name" value="LRAT"/>
    <property type="match status" value="1"/>
</dbReference>
<evidence type="ECO:0000313" key="7">
    <source>
        <dbReference type="EMBL" id="KAK0059433.1"/>
    </source>
</evidence>
<dbReference type="GO" id="GO:0005737">
    <property type="term" value="C:cytoplasm"/>
    <property type="evidence" value="ECO:0007669"/>
    <property type="project" value="TreeGrafter"/>
</dbReference>
<keyword evidence="8" id="KW-1185">Reference proteome</keyword>
<evidence type="ECO:0000313" key="8">
    <source>
        <dbReference type="Proteomes" id="UP001233172"/>
    </source>
</evidence>
<feature type="domain" description="LRAT" evidence="6">
    <location>
        <begin position="71"/>
        <end position="178"/>
    </location>
</feature>
<dbReference type="GO" id="GO:0004623">
    <property type="term" value="F:phospholipase A2 activity"/>
    <property type="evidence" value="ECO:0007669"/>
    <property type="project" value="TreeGrafter"/>
</dbReference>
<evidence type="ECO:0000256" key="4">
    <source>
        <dbReference type="ARBA" id="ARBA00023098"/>
    </source>
</evidence>
<keyword evidence="4" id="KW-0443">Lipid metabolism</keyword>
<dbReference type="PANTHER" id="PTHR13943">
    <property type="entry name" value="HRAS-LIKE SUPPRESSOR - RELATED"/>
    <property type="match status" value="1"/>
</dbReference>
<dbReference type="GO" id="GO:0016410">
    <property type="term" value="F:N-acyltransferase activity"/>
    <property type="evidence" value="ECO:0007669"/>
    <property type="project" value="TreeGrafter"/>
</dbReference>
<protein>
    <submittedName>
        <fullName evidence="7">Phospholipase A and acyltransferase 3</fullName>
    </submittedName>
</protein>
<evidence type="ECO:0000256" key="1">
    <source>
        <dbReference type="ARBA" id="ARBA00007824"/>
    </source>
</evidence>
<dbReference type="InterPro" id="IPR038765">
    <property type="entry name" value="Papain-like_cys_pep_sf"/>
</dbReference>
<comment type="similarity">
    <text evidence="1">Belongs to the H-rev107 family.</text>
</comment>
<keyword evidence="3" id="KW-0378">Hydrolase</keyword>
<name>A0AAD8FD43_BIOPF</name>
<dbReference type="InterPro" id="IPR051496">
    <property type="entry name" value="H-rev107_PLA/AT"/>
</dbReference>
<dbReference type="EMBL" id="JASAOG010000042">
    <property type="protein sequence ID" value="KAK0059433.1"/>
    <property type="molecule type" value="Genomic_DNA"/>
</dbReference>
<dbReference type="PROSITE" id="PS51934">
    <property type="entry name" value="LRAT"/>
    <property type="match status" value="1"/>
</dbReference>
<evidence type="ECO:0000256" key="5">
    <source>
        <dbReference type="SAM" id="Phobius"/>
    </source>
</evidence>
<dbReference type="AlphaFoldDB" id="A0AAD8FD43"/>
<keyword evidence="5" id="KW-0472">Membrane</keyword>
<keyword evidence="5" id="KW-1133">Transmembrane helix</keyword>
<organism evidence="7 8">
    <name type="scientific">Biomphalaria pfeifferi</name>
    <name type="common">Bloodfluke planorb</name>
    <name type="synonym">Freshwater snail</name>
    <dbReference type="NCBI Taxonomy" id="112525"/>
    <lineage>
        <taxon>Eukaryota</taxon>
        <taxon>Metazoa</taxon>
        <taxon>Spiralia</taxon>
        <taxon>Lophotrochozoa</taxon>
        <taxon>Mollusca</taxon>
        <taxon>Gastropoda</taxon>
        <taxon>Heterobranchia</taxon>
        <taxon>Euthyneura</taxon>
        <taxon>Panpulmonata</taxon>
        <taxon>Hygrophila</taxon>
        <taxon>Lymnaeoidea</taxon>
        <taxon>Planorbidae</taxon>
        <taxon>Biomphalaria</taxon>
    </lineage>
</organism>
<evidence type="ECO:0000256" key="3">
    <source>
        <dbReference type="ARBA" id="ARBA00022801"/>
    </source>
</evidence>
<proteinExistence type="inferred from homology"/>
<evidence type="ECO:0000256" key="2">
    <source>
        <dbReference type="ARBA" id="ARBA00022679"/>
    </source>
</evidence>
<dbReference type="GO" id="GO:0070292">
    <property type="term" value="P:N-acylphosphatidylethanolamine metabolic process"/>
    <property type="evidence" value="ECO:0007669"/>
    <property type="project" value="TreeGrafter"/>
</dbReference>
<dbReference type="SUPFAM" id="SSF54001">
    <property type="entry name" value="Cysteine proteinases"/>
    <property type="match status" value="1"/>
</dbReference>
<gene>
    <name evidence="7" type="ORF">Bpfe_011202</name>
</gene>
<dbReference type="Proteomes" id="UP001233172">
    <property type="component" value="Unassembled WGS sequence"/>
</dbReference>
<accession>A0AAD8FD43</accession>
<keyword evidence="7" id="KW-0012">Acyltransferase</keyword>
<reference evidence="7" key="2">
    <citation type="submission" date="2023-04" db="EMBL/GenBank/DDBJ databases">
        <authorList>
            <person name="Bu L."/>
            <person name="Lu L."/>
            <person name="Laidemitt M.R."/>
            <person name="Zhang S.M."/>
            <person name="Mutuku M."/>
            <person name="Mkoji G."/>
            <person name="Steinauer M."/>
            <person name="Loker E.S."/>
        </authorList>
    </citation>
    <scope>NUCLEOTIDE SEQUENCE</scope>
    <source>
        <strain evidence="7">KasaAsao</strain>
        <tissue evidence="7">Whole Snail</tissue>
    </source>
</reference>